<name>A0ABM9ZWM5_9BACT</name>
<dbReference type="Proteomes" id="UP000006462">
    <property type="component" value="Unassembled WGS sequence"/>
</dbReference>
<sequence>MAEMRLTNPEIMTFNTVRIAYLDAHFQENGGGTGFFFHYMLSKNIGMEFIVTNKHVYQASQRGRLYFHQKIGESSALNITPPKSYDIDNWQSLWFGHPSDDVDIAILSCVDLYERENKRRPDLNIQFSDIVHDINYSFIASHLCYERSVPINVIEEIYFAGYPNLLWDKYHAMPIVRRGINATRIDVDFQNKPCFLIDASVFPGSSGSPVFILNEGFYHNGNATVLGGSRCVFLGVLSSVYQYQQPWDLITVPVAQGENVIPMFNEKMDLGYVIKAQTVIETIETWCKYNSINLIELKEQARRIEAESLLHT</sequence>
<dbReference type="EMBL" id="ADFP01000046">
    <property type="protein sequence ID" value="EFB91319.1"/>
    <property type="molecule type" value="Genomic_DNA"/>
</dbReference>
<dbReference type="SUPFAM" id="SSF50494">
    <property type="entry name" value="Trypsin-like serine proteases"/>
    <property type="match status" value="1"/>
</dbReference>
<reference evidence="1 2" key="1">
    <citation type="submission" date="2009-12" db="EMBL/GenBank/DDBJ databases">
        <authorList>
            <person name="Shrivastava S."/>
            <person name="Madupu R."/>
            <person name="Durkin A.S."/>
            <person name="Torralba M."/>
            <person name="Methe B."/>
            <person name="Sutton G.G."/>
            <person name="Strausberg R.L."/>
            <person name="Nelson K.E."/>
        </authorList>
    </citation>
    <scope>NUCLEOTIDE SEQUENCE [LARGE SCALE GENOMIC DNA]</scope>
    <source>
        <strain evidence="1 2">W5455</strain>
    </source>
</reference>
<evidence type="ECO:0000313" key="2">
    <source>
        <dbReference type="Proteomes" id="UP000006462"/>
    </source>
</evidence>
<protein>
    <recommendedName>
        <fullName evidence="3">Serine protease</fullName>
    </recommendedName>
</protein>
<keyword evidence="2" id="KW-1185">Reference proteome</keyword>
<evidence type="ECO:0008006" key="3">
    <source>
        <dbReference type="Google" id="ProtNLM"/>
    </source>
</evidence>
<accession>A0ABM9ZWM5</accession>
<dbReference type="InterPro" id="IPR009003">
    <property type="entry name" value="Peptidase_S1_PA"/>
</dbReference>
<dbReference type="Gene3D" id="2.40.10.10">
    <property type="entry name" value="Trypsin-like serine proteases"/>
    <property type="match status" value="2"/>
</dbReference>
<organism evidence="1 2">
    <name type="scientific">Pyramidobacter piscolens W5455</name>
    <dbReference type="NCBI Taxonomy" id="352165"/>
    <lineage>
        <taxon>Bacteria</taxon>
        <taxon>Thermotogati</taxon>
        <taxon>Synergistota</taxon>
        <taxon>Synergistia</taxon>
        <taxon>Synergistales</taxon>
        <taxon>Dethiosulfovibrionaceae</taxon>
        <taxon>Pyramidobacter</taxon>
    </lineage>
</organism>
<dbReference type="RefSeq" id="WP_009164218.1">
    <property type="nucleotide sequence ID" value="NZ_ADFP01000046.1"/>
</dbReference>
<dbReference type="InterPro" id="IPR043504">
    <property type="entry name" value="Peptidase_S1_PA_chymotrypsin"/>
</dbReference>
<gene>
    <name evidence="1" type="ORF">HMPREF7215_2755</name>
</gene>
<comment type="caution">
    <text evidence="1">The sequence shown here is derived from an EMBL/GenBank/DDBJ whole genome shotgun (WGS) entry which is preliminary data.</text>
</comment>
<proteinExistence type="predicted"/>
<evidence type="ECO:0000313" key="1">
    <source>
        <dbReference type="EMBL" id="EFB91319.1"/>
    </source>
</evidence>